<dbReference type="HAMAP" id="MF_02121">
    <property type="entry name" value="ASADH"/>
    <property type="match status" value="1"/>
</dbReference>
<dbReference type="Gene3D" id="3.40.50.720">
    <property type="entry name" value="NAD(P)-binding Rossmann-like Domain"/>
    <property type="match status" value="1"/>
</dbReference>
<comment type="catalytic activity">
    <reaction evidence="14 15">
        <text>L-aspartate 4-semialdehyde + phosphate + NADP(+) = 4-phospho-L-aspartate + NADPH + H(+)</text>
        <dbReference type="Rhea" id="RHEA:24284"/>
        <dbReference type="ChEBI" id="CHEBI:15378"/>
        <dbReference type="ChEBI" id="CHEBI:43474"/>
        <dbReference type="ChEBI" id="CHEBI:57535"/>
        <dbReference type="ChEBI" id="CHEBI:57783"/>
        <dbReference type="ChEBI" id="CHEBI:58349"/>
        <dbReference type="ChEBI" id="CHEBI:537519"/>
        <dbReference type="EC" id="1.2.1.11"/>
    </reaction>
</comment>
<dbReference type="GO" id="GO:0051287">
    <property type="term" value="F:NAD binding"/>
    <property type="evidence" value="ECO:0007669"/>
    <property type="project" value="InterPro"/>
</dbReference>
<feature type="binding site" evidence="15">
    <location>
        <position position="159"/>
    </location>
    <ligand>
        <name>substrate</name>
    </ligand>
</feature>
<dbReference type="CDD" id="cd02316">
    <property type="entry name" value="VcASADH2_like_N"/>
    <property type="match status" value="1"/>
</dbReference>
<dbReference type="PANTHER" id="PTHR46278:SF2">
    <property type="entry name" value="ASPARTATE-SEMIALDEHYDE DEHYDROGENASE"/>
    <property type="match status" value="1"/>
</dbReference>
<feature type="binding site" evidence="15">
    <location>
        <position position="101"/>
    </location>
    <ligand>
        <name>phosphate</name>
        <dbReference type="ChEBI" id="CHEBI:43474"/>
    </ligand>
</feature>
<feature type="active site" description="Acyl-thioester intermediate" evidence="15 16">
    <location>
        <position position="132"/>
    </location>
</feature>
<evidence type="ECO:0000256" key="3">
    <source>
        <dbReference type="ARBA" id="ARBA00005097"/>
    </source>
</evidence>
<comment type="pathway">
    <text evidence="1 15">Amino-acid biosynthesis; L-methionine biosynthesis via de novo pathway; L-homoserine from L-aspartate: step 2/3.</text>
</comment>
<dbReference type="InterPro" id="IPR000534">
    <property type="entry name" value="Semialdehyde_DH_NAD-bd"/>
</dbReference>
<feature type="active site" description="Proton acceptor" evidence="15 16">
    <location>
        <position position="245"/>
    </location>
</feature>
<comment type="function">
    <text evidence="15">Catalyzes the NADPH-dependent formation of L-aspartate-semialdehyde (L-ASA) by the reductive dephosphorylation of L-aspartyl-4-phosphate.</text>
</comment>
<gene>
    <name evidence="15" type="primary">asd</name>
    <name evidence="19" type="ORF">AADEFJLK_03070</name>
    <name evidence="18" type="ORF">CEK71_02550</name>
</gene>
<dbReference type="NCBIfam" id="NF005957">
    <property type="entry name" value="PRK08040.1"/>
    <property type="match status" value="1"/>
</dbReference>
<feature type="binding site" evidence="15">
    <location>
        <begin position="41"/>
        <end position="42"/>
    </location>
    <ligand>
        <name>NADP(+)</name>
        <dbReference type="ChEBI" id="CHEBI:58349"/>
    </ligand>
</feature>
<dbReference type="KEGG" id="mpsy:CEK71_02550"/>
<accession>A0A1Z4BUW1</accession>
<proteinExistence type="inferred from homology"/>
<comment type="subunit">
    <text evidence="5 15">Homodimer.</text>
</comment>
<dbReference type="NCBIfam" id="NF011456">
    <property type="entry name" value="PRK14874.1"/>
    <property type="match status" value="1"/>
</dbReference>
<evidence type="ECO:0000259" key="17">
    <source>
        <dbReference type="SMART" id="SM00859"/>
    </source>
</evidence>
<evidence type="ECO:0000256" key="7">
    <source>
        <dbReference type="ARBA" id="ARBA00022605"/>
    </source>
</evidence>
<evidence type="ECO:0000256" key="6">
    <source>
        <dbReference type="ARBA" id="ARBA00013120"/>
    </source>
</evidence>
<keyword evidence="13 15" id="KW-0486">Methionine biosynthesis</keyword>
<dbReference type="NCBIfam" id="NF004224">
    <property type="entry name" value="PRK05671.1"/>
    <property type="match status" value="1"/>
</dbReference>
<evidence type="ECO:0000256" key="16">
    <source>
        <dbReference type="PIRSR" id="PIRSR000148-1"/>
    </source>
</evidence>
<feature type="domain" description="Semialdehyde dehydrogenase NAD-binding" evidence="17">
    <location>
        <begin position="6"/>
        <end position="121"/>
    </location>
</feature>
<evidence type="ECO:0000313" key="20">
    <source>
        <dbReference type="Proteomes" id="UP000197019"/>
    </source>
</evidence>
<protein>
    <recommendedName>
        <fullName evidence="6 15">Aspartate-semialdehyde dehydrogenase</fullName>
        <shortName evidence="15">ASA dehydrogenase</shortName>
        <shortName evidence="15">ASADH</shortName>
        <ecNumber evidence="6 15">1.2.1.11</ecNumber>
    </recommendedName>
    <alternativeName>
        <fullName evidence="15">Aspartate-beta-semialdehyde dehydrogenase</fullName>
    </alternativeName>
</protein>
<keyword evidence="8 15" id="KW-0791">Threonine biosynthesis</keyword>
<organism evidence="18 20">
    <name type="scientific">Methylovulum psychrotolerans</name>
    <dbReference type="NCBI Taxonomy" id="1704499"/>
    <lineage>
        <taxon>Bacteria</taxon>
        <taxon>Pseudomonadati</taxon>
        <taxon>Pseudomonadota</taxon>
        <taxon>Gammaproteobacteria</taxon>
        <taxon>Methylococcales</taxon>
        <taxon>Methylococcaceae</taxon>
        <taxon>Methylovulum</taxon>
    </lineage>
</organism>
<feature type="binding site" evidence="15">
    <location>
        <position position="238"/>
    </location>
    <ligand>
        <name>substrate</name>
    </ligand>
</feature>
<dbReference type="Proteomes" id="UP000237423">
    <property type="component" value="Unassembled WGS sequence"/>
</dbReference>
<evidence type="ECO:0000313" key="21">
    <source>
        <dbReference type="Proteomes" id="UP000237423"/>
    </source>
</evidence>
<dbReference type="GO" id="GO:0004073">
    <property type="term" value="F:aspartate-semialdehyde dehydrogenase activity"/>
    <property type="evidence" value="ECO:0007669"/>
    <property type="project" value="UniProtKB-UniRule"/>
</dbReference>
<dbReference type="GO" id="GO:0009088">
    <property type="term" value="P:threonine biosynthetic process"/>
    <property type="evidence" value="ECO:0007669"/>
    <property type="project" value="UniProtKB-UniRule"/>
</dbReference>
<keyword evidence="10 15" id="KW-0220">Diaminopimelate biosynthesis</keyword>
<dbReference type="UniPathway" id="UPA00051">
    <property type="reaction ID" value="UER00464"/>
</dbReference>
<dbReference type="GO" id="GO:0019877">
    <property type="term" value="P:diaminopimelate biosynthetic process"/>
    <property type="evidence" value="ECO:0007669"/>
    <property type="project" value="UniProtKB-UniRule"/>
</dbReference>
<evidence type="ECO:0000313" key="19">
    <source>
        <dbReference type="EMBL" id="POZ51112.1"/>
    </source>
</evidence>
<evidence type="ECO:0000256" key="8">
    <source>
        <dbReference type="ARBA" id="ARBA00022697"/>
    </source>
</evidence>
<dbReference type="SUPFAM" id="SSF55347">
    <property type="entry name" value="Glyceraldehyde-3-phosphate dehydrogenase-like, C-terminal domain"/>
    <property type="match status" value="1"/>
</dbReference>
<dbReference type="Pfam" id="PF02774">
    <property type="entry name" value="Semialdhyde_dhC"/>
    <property type="match status" value="1"/>
</dbReference>
<keyword evidence="20" id="KW-1185">Reference proteome</keyword>
<dbReference type="UniPathway" id="UPA00034">
    <property type="reaction ID" value="UER00016"/>
</dbReference>
<comment type="pathway">
    <text evidence="2 15">Amino-acid biosynthesis; L-lysine biosynthesis via DAP pathway; (S)-tetrahydrodipicolinate from L-aspartate: step 2/4.</text>
</comment>
<dbReference type="UniPathway" id="UPA00050">
    <property type="reaction ID" value="UER00463"/>
</dbReference>
<feature type="binding site" evidence="15">
    <location>
        <position position="319"/>
    </location>
    <ligand>
        <name>NADP(+)</name>
        <dbReference type="ChEBI" id="CHEBI:58349"/>
    </ligand>
</feature>
<comment type="similarity">
    <text evidence="4 15">Belongs to the aspartate-semialdehyde dehydrogenase family.</text>
</comment>
<dbReference type="PIRSF" id="PIRSF000148">
    <property type="entry name" value="ASA_dh"/>
    <property type="match status" value="1"/>
</dbReference>
<keyword evidence="11 15" id="KW-0560">Oxidoreductase</keyword>
<dbReference type="NCBIfam" id="TIGR01296">
    <property type="entry name" value="asd_B"/>
    <property type="match status" value="1"/>
</dbReference>
<evidence type="ECO:0000256" key="14">
    <source>
        <dbReference type="ARBA" id="ARBA00047891"/>
    </source>
</evidence>
<comment type="caution">
    <text evidence="15">Lacks conserved residue(s) required for the propagation of feature annotation.</text>
</comment>
<dbReference type="Pfam" id="PF01118">
    <property type="entry name" value="Semialdhyde_dh"/>
    <property type="match status" value="1"/>
</dbReference>
<dbReference type="Gene3D" id="3.30.360.10">
    <property type="entry name" value="Dihydrodipicolinate Reductase, domain 2"/>
    <property type="match status" value="1"/>
</dbReference>
<reference evidence="19 21" key="2">
    <citation type="submission" date="2017-11" db="EMBL/GenBank/DDBJ databases">
        <title>Draft Genome Sequence of Methylobacter psychrotolerans Sph1T, an Obligate Methanotroph from Low-Temperature Environments.</title>
        <authorList>
            <person name="Oshkin I.Y."/>
            <person name="Miroshnikov K."/>
            <person name="Belova S.E."/>
            <person name="Korzhenkov A."/>
            <person name="Toshchakov S.V."/>
            <person name="Dedysh S.N."/>
        </authorList>
    </citation>
    <scope>NUCLEOTIDE SEQUENCE [LARGE SCALE GENOMIC DNA]</scope>
    <source>
        <strain evidence="19 21">Sph1</strain>
    </source>
</reference>
<dbReference type="AlphaFoldDB" id="A0A1Z4BUW1"/>
<evidence type="ECO:0000256" key="9">
    <source>
        <dbReference type="ARBA" id="ARBA00022857"/>
    </source>
</evidence>
<evidence type="ECO:0000256" key="11">
    <source>
        <dbReference type="ARBA" id="ARBA00023002"/>
    </source>
</evidence>
<dbReference type="GO" id="GO:0050661">
    <property type="term" value="F:NADP binding"/>
    <property type="evidence" value="ECO:0007669"/>
    <property type="project" value="UniProtKB-UniRule"/>
</dbReference>
<evidence type="ECO:0000313" key="18">
    <source>
        <dbReference type="EMBL" id="ASF45033.1"/>
    </source>
</evidence>
<dbReference type="InterPro" id="IPR012080">
    <property type="entry name" value="Asp_semialdehyde_DH"/>
</dbReference>
<reference evidence="18 20" key="1">
    <citation type="submission" date="2017-06" db="EMBL/GenBank/DDBJ databases">
        <title>Genome Sequencing of the methanotroph Methylovulum psychrotolerants str. HV10-M2 isolated from a high-altitude environment.</title>
        <authorList>
            <person name="Mateos-Rivera A."/>
        </authorList>
    </citation>
    <scope>NUCLEOTIDE SEQUENCE [LARGE SCALE GENOMIC DNA]</scope>
    <source>
        <strain evidence="18 20">HV10_M2</strain>
    </source>
</reference>
<evidence type="ECO:0000256" key="15">
    <source>
        <dbReference type="HAMAP-Rule" id="MF_02121"/>
    </source>
</evidence>
<evidence type="ECO:0000256" key="5">
    <source>
        <dbReference type="ARBA" id="ARBA00011738"/>
    </source>
</evidence>
<dbReference type="InterPro" id="IPR012280">
    <property type="entry name" value="Semialdhyde_DH_dimer_dom"/>
</dbReference>
<dbReference type="GO" id="GO:0009089">
    <property type="term" value="P:lysine biosynthetic process via diaminopimelate"/>
    <property type="evidence" value="ECO:0007669"/>
    <property type="project" value="UniProtKB-UniRule"/>
</dbReference>
<dbReference type="EMBL" id="PGFZ01000007">
    <property type="protein sequence ID" value="POZ51112.1"/>
    <property type="molecule type" value="Genomic_DNA"/>
</dbReference>
<evidence type="ECO:0000256" key="13">
    <source>
        <dbReference type="ARBA" id="ARBA00023167"/>
    </source>
</evidence>
<dbReference type="CDD" id="cd18131">
    <property type="entry name" value="ASADH_C_bac_euk_like"/>
    <property type="match status" value="1"/>
</dbReference>
<dbReference type="GO" id="GO:0046983">
    <property type="term" value="F:protein dimerization activity"/>
    <property type="evidence" value="ECO:0007669"/>
    <property type="project" value="InterPro"/>
</dbReference>
<dbReference type="EMBL" id="CP022129">
    <property type="protein sequence ID" value="ASF45033.1"/>
    <property type="molecule type" value="Genomic_DNA"/>
</dbReference>
<name>A0A1Z4BUW1_9GAMM</name>
<dbReference type="OrthoDB" id="9805684at2"/>
<dbReference type="EC" id="1.2.1.11" evidence="6 15"/>
<keyword evidence="9 15" id="KW-0521">NADP</keyword>
<keyword evidence="7 15" id="KW-0028">Amino-acid biosynthesis</keyword>
<dbReference type="GO" id="GO:0009097">
    <property type="term" value="P:isoleucine biosynthetic process"/>
    <property type="evidence" value="ECO:0007669"/>
    <property type="project" value="UniProtKB-UniRule"/>
</dbReference>
<dbReference type="Proteomes" id="UP000197019">
    <property type="component" value="Chromosome"/>
</dbReference>
<keyword evidence="12 15" id="KW-0457">Lysine biosynthesis</keyword>
<dbReference type="InterPro" id="IPR005986">
    <property type="entry name" value="Asp_semialdehyde_DH_beta"/>
</dbReference>
<evidence type="ECO:0000256" key="10">
    <source>
        <dbReference type="ARBA" id="ARBA00022915"/>
    </source>
</evidence>
<dbReference type="InterPro" id="IPR036291">
    <property type="entry name" value="NAD(P)-bd_dom_sf"/>
</dbReference>
<evidence type="ECO:0000256" key="12">
    <source>
        <dbReference type="ARBA" id="ARBA00023154"/>
    </source>
</evidence>
<dbReference type="RefSeq" id="WP_088617916.1">
    <property type="nucleotide sequence ID" value="NZ_CP022129.1"/>
</dbReference>
<sequence length="340" mass="36621">MTKLYNVAVVGATGAVGEAMLAILEERNFPVGEVYALASSNSVGKRIPFKGSSLPVQDLATFDFSKAQIGLFSPGAAVSAEYAPKAAAAGCIVIDNTSQFRYDDDIPLVVPEVNPEKVADYKNRGIIANPNCSTIQMLVALKPIYDAVGIERINVCTYQAVSGTGKEAIEELAKQTLALLNMQPINSRVYPKQIAFNVLPQIDVFLDNGYTKEEMKMVWETQKILGDPNIKVNATAVRVPVFYGHSEAVHIETRDKIDAATARALLLKAPGVTVIDGRADGAYPTAVTDSSGHDDVFVGRIREDISHPKGLDLWVVGDNVRKGAALNSIQIAEVLVKIHI</sequence>
<evidence type="ECO:0000256" key="4">
    <source>
        <dbReference type="ARBA" id="ARBA00010584"/>
    </source>
</evidence>
<dbReference type="GO" id="GO:0071266">
    <property type="term" value="P:'de novo' L-methionine biosynthetic process"/>
    <property type="evidence" value="ECO:0007669"/>
    <property type="project" value="UniProtKB-UniRule"/>
</dbReference>
<dbReference type="PANTHER" id="PTHR46278">
    <property type="entry name" value="DEHYDROGENASE, PUTATIVE-RELATED"/>
    <property type="match status" value="1"/>
</dbReference>
<dbReference type="SUPFAM" id="SSF51735">
    <property type="entry name" value="NAD(P)-binding Rossmann-fold domains"/>
    <property type="match status" value="1"/>
</dbReference>
<feature type="binding site" evidence="15">
    <location>
        <begin position="162"/>
        <end position="163"/>
    </location>
    <ligand>
        <name>NADP(+)</name>
        <dbReference type="ChEBI" id="CHEBI:58349"/>
    </ligand>
</feature>
<evidence type="ECO:0000256" key="2">
    <source>
        <dbReference type="ARBA" id="ARBA00005076"/>
    </source>
</evidence>
<comment type="pathway">
    <text evidence="3 15">Amino-acid biosynthesis; L-threonine biosynthesis; L-threonine from L-aspartate: step 2/5.</text>
</comment>
<evidence type="ECO:0000256" key="1">
    <source>
        <dbReference type="ARBA" id="ARBA00005021"/>
    </source>
</evidence>
<dbReference type="SMART" id="SM00859">
    <property type="entry name" value="Semialdhyde_dh"/>
    <property type="match status" value="1"/>
</dbReference>
<feature type="binding site" evidence="15">
    <location>
        <begin position="13"/>
        <end position="16"/>
    </location>
    <ligand>
        <name>NADP(+)</name>
        <dbReference type="ChEBI" id="CHEBI:58349"/>
    </ligand>
</feature>